<keyword evidence="4" id="KW-1185">Reference proteome</keyword>
<keyword evidence="1" id="KW-1133">Transmembrane helix</keyword>
<dbReference type="AlphaFoldDB" id="A0A7R6T9N5"/>
<dbReference type="Proteomes" id="UP000595703">
    <property type="component" value="Plasmid pRVR1"/>
</dbReference>
<gene>
    <name evidence="3" type="ORF">RVR_P137</name>
</gene>
<reference evidence="3 4" key="1">
    <citation type="journal article" date="2020" name="Sci. Rep.">
        <title>beta-carboline chemical signals induce reveromycin production through a LuxR family regulator in Streptomyces sp. SN-593.</title>
        <authorList>
            <person name="Panthee S."/>
            <person name="Kito N."/>
            <person name="Hayashi T."/>
            <person name="Shimizu T."/>
            <person name="Ishikawa J."/>
            <person name="Hamamoto H."/>
            <person name="Osada H."/>
            <person name="Takahashi S."/>
        </authorList>
    </citation>
    <scope>NUCLEOTIDE SEQUENCE [LARGE SCALE GENOMIC DNA]</scope>
    <source>
        <strain evidence="3 4">SN-593</strain>
        <plasmid evidence="3 4">pRVR1</plasmid>
    </source>
</reference>
<proteinExistence type="predicted"/>
<keyword evidence="1" id="KW-0472">Membrane</keyword>
<organism evidence="3 4">
    <name type="scientific">Actinacidiphila reveromycinica</name>
    <dbReference type="NCBI Taxonomy" id="659352"/>
    <lineage>
        <taxon>Bacteria</taxon>
        <taxon>Bacillati</taxon>
        <taxon>Actinomycetota</taxon>
        <taxon>Actinomycetes</taxon>
        <taxon>Kitasatosporales</taxon>
        <taxon>Streptomycetaceae</taxon>
        <taxon>Actinacidiphila</taxon>
    </lineage>
</organism>
<sequence>MRRVRGWTAAIRARAHGDQGDTSLQMAIVFPVVILMTVAVVQASMWYYARNIALTAAREGINVGRGYQSSPSQGAARARETLDRIGGDSLHGAGVSTDGSTADTVTITVSGTALSMLPFVPGLHVSQSASAAREHWTTP</sequence>
<dbReference type="Pfam" id="PF07811">
    <property type="entry name" value="TadE"/>
    <property type="match status" value="1"/>
</dbReference>
<dbReference type="KEGG" id="arev:RVR_P137"/>
<feature type="transmembrane region" description="Helical" evidence="1">
    <location>
        <begin position="28"/>
        <end position="49"/>
    </location>
</feature>
<name>A0A7R6T9N5_9ACTN</name>
<evidence type="ECO:0000313" key="4">
    <source>
        <dbReference type="Proteomes" id="UP000595703"/>
    </source>
</evidence>
<keyword evidence="3" id="KW-0614">Plasmid</keyword>
<dbReference type="EMBL" id="AP018366">
    <property type="protein sequence ID" value="BBG20664.1"/>
    <property type="molecule type" value="Genomic_DNA"/>
</dbReference>
<geneLocation type="plasmid" evidence="3 4">
    <name>pRVR1</name>
</geneLocation>
<accession>A0A7R6T9N5</accession>
<dbReference type="InterPro" id="IPR012495">
    <property type="entry name" value="TadE-like_dom"/>
</dbReference>
<feature type="domain" description="TadE-like" evidence="2">
    <location>
        <begin position="22"/>
        <end position="60"/>
    </location>
</feature>
<keyword evidence="1" id="KW-0812">Transmembrane</keyword>
<evidence type="ECO:0000256" key="1">
    <source>
        <dbReference type="SAM" id="Phobius"/>
    </source>
</evidence>
<evidence type="ECO:0000313" key="3">
    <source>
        <dbReference type="EMBL" id="BBG20664.1"/>
    </source>
</evidence>
<dbReference type="RefSeq" id="WP_237405488.1">
    <property type="nucleotide sequence ID" value="NZ_AP018366.1"/>
</dbReference>
<protein>
    <recommendedName>
        <fullName evidence="2">TadE-like domain-containing protein</fullName>
    </recommendedName>
</protein>
<evidence type="ECO:0000259" key="2">
    <source>
        <dbReference type="Pfam" id="PF07811"/>
    </source>
</evidence>